<organism evidence="2 3">
    <name type="scientific">Pisolithus tinctorius Marx 270</name>
    <dbReference type="NCBI Taxonomy" id="870435"/>
    <lineage>
        <taxon>Eukaryota</taxon>
        <taxon>Fungi</taxon>
        <taxon>Dikarya</taxon>
        <taxon>Basidiomycota</taxon>
        <taxon>Agaricomycotina</taxon>
        <taxon>Agaricomycetes</taxon>
        <taxon>Agaricomycetidae</taxon>
        <taxon>Boletales</taxon>
        <taxon>Sclerodermatineae</taxon>
        <taxon>Pisolithaceae</taxon>
        <taxon>Pisolithus</taxon>
    </lineage>
</organism>
<evidence type="ECO:0000313" key="2">
    <source>
        <dbReference type="EMBL" id="KIO09626.1"/>
    </source>
</evidence>
<feature type="region of interest" description="Disordered" evidence="1">
    <location>
        <begin position="444"/>
        <end position="483"/>
    </location>
</feature>
<protein>
    <submittedName>
        <fullName evidence="2">Uncharacterized protein</fullName>
    </submittedName>
</protein>
<feature type="compositionally biased region" description="Low complexity" evidence="1">
    <location>
        <begin position="380"/>
        <end position="401"/>
    </location>
</feature>
<feature type="region of interest" description="Disordered" evidence="1">
    <location>
        <begin position="348"/>
        <end position="424"/>
    </location>
</feature>
<feature type="compositionally biased region" description="Low complexity" evidence="1">
    <location>
        <begin position="1032"/>
        <end position="1046"/>
    </location>
</feature>
<feature type="compositionally biased region" description="Low complexity" evidence="1">
    <location>
        <begin position="646"/>
        <end position="660"/>
    </location>
</feature>
<feature type="compositionally biased region" description="Basic and acidic residues" evidence="1">
    <location>
        <begin position="412"/>
        <end position="424"/>
    </location>
</feature>
<feature type="compositionally biased region" description="Low complexity" evidence="1">
    <location>
        <begin position="756"/>
        <end position="768"/>
    </location>
</feature>
<feature type="compositionally biased region" description="Polar residues" evidence="1">
    <location>
        <begin position="981"/>
        <end position="991"/>
    </location>
</feature>
<reference evidence="2 3" key="1">
    <citation type="submission" date="2014-04" db="EMBL/GenBank/DDBJ databases">
        <authorList>
            <consortium name="DOE Joint Genome Institute"/>
            <person name="Kuo A."/>
            <person name="Kohler A."/>
            <person name="Costa M.D."/>
            <person name="Nagy L.G."/>
            <person name="Floudas D."/>
            <person name="Copeland A."/>
            <person name="Barry K.W."/>
            <person name="Cichocki N."/>
            <person name="Veneault-Fourrey C."/>
            <person name="LaButti K."/>
            <person name="Lindquist E.A."/>
            <person name="Lipzen A."/>
            <person name="Lundell T."/>
            <person name="Morin E."/>
            <person name="Murat C."/>
            <person name="Sun H."/>
            <person name="Tunlid A."/>
            <person name="Henrissat B."/>
            <person name="Grigoriev I.V."/>
            <person name="Hibbett D.S."/>
            <person name="Martin F."/>
            <person name="Nordberg H.P."/>
            <person name="Cantor M.N."/>
            <person name="Hua S.X."/>
        </authorList>
    </citation>
    <scope>NUCLEOTIDE SEQUENCE [LARGE SCALE GENOMIC DNA]</scope>
    <source>
        <strain evidence="2 3">Marx 270</strain>
    </source>
</reference>
<feature type="compositionally biased region" description="Basic and acidic residues" evidence="1">
    <location>
        <begin position="771"/>
        <end position="787"/>
    </location>
</feature>
<evidence type="ECO:0000256" key="1">
    <source>
        <dbReference type="SAM" id="MobiDB-lite"/>
    </source>
</evidence>
<feature type="region of interest" description="Disordered" evidence="1">
    <location>
        <begin position="644"/>
        <end position="663"/>
    </location>
</feature>
<reference evidence="3" key="2">
    <citation type="submission" date="2015-01" db="EMBL/GenBank/DDBJ databases">
        <title>Evolutionary Origins and Diversification of the Mycorrhizal Mutualists.</title>
        <authorList>
            <consortium name="DOE Joint Genome Institute"/>
            <consortium name="Mycorrhizal Genomics Consortium"/>
            <person name="Kohler A."/>
            <person name="Kuo A."/>
            <person name="Nagy L.G."/>
            <person name="Floudas D."/>
            <person name="Copeland A."/>
            <person name="Barry K.W."/>
            <person name="Cichocki N."/>
            <person name="Veneault-Fourrey C."/>
            <person name="LaButti K."/>
            <person name="Lindquist E.A."/>
            <person name="Lipzen A."/>
            <person name="Lundell T."/>
            <person name="Morin E."/>
            <person name="Murat C."/>
            <person name="Riley R."/>
            <person name="Ohm R."/>
            <person name="Sun H."/>
            <person name="Tunlid A."/>
            <person name="Henrissat B."/>
            <person name="Grigoriev I.V."/>
            <person name="Hibbett D.S."/>
            <person name="Martin F."/>
        </authorList>
    </citation>
    <scope>NUCLEOTIDE SEQUENCE [LARGE SCALE GENOMIC DNA]</scope>
    <source>
        <strain evidence="3">Marx 270</strain>
    </source>
</reference>
<feature type="region of interest" description="Disordered" evidence="1">
    <location>
        <begin position="704"/>
        <end position="791"/>
    </location>
</feature>
<feature type="compositionally biased region" description="Polar residues" evidence="1">
    <location>
        <begin position="928"/>
        <end position="939"/>
    </location>
</feature>
<feature type="region of interest" description="Disordered" evidence="1">
    <location>
        <begin position="899"/>
        <end position="1116"/>
    </location>
</feature>
<name>A0A0C3PLK4_PISTI</name>
<sequence>MALPSNVTLQVRARRAHTCILSQLRLEATCPVPPATDDRILSLLTPWGRASGCSTSVLHTPDRGEFRHCIDLLFRACGLQEPRIKREELGERMGRMHAVLPRSNYRGVITAQALADYETVYPARADWTESGVLWGVVFWVIRTRTARLITTISDILTSVSGEVVAGNHHTIEGAVKWNGGANRQVAQRFKWLVGTWYACGVLGCRTSTLSRASRPGSFTQFVLKKICLVGGRDPGSEDGTELQDMNSVAYIMLVKALYGSTRQLSDLSVRGGRSQKTIVAVASVAGVGFNIDRFGDLLTSAMGTSMSEDDAAYTELLTQLLSDSSSTRNARVHSWIEHQYDFAFSEQDPAANAPHSRPPSPSPSSSLGAHRTFSIDRPDSPLLPRSSADSPSSPRSDACPSYDTLFFPQSPRRSEEDQREERERERALKFIVQEMAAHLKIQSAPSTPSKHLDKPLPAPPPSPATSISHSMSPRALRSRSSSMRISRLPSFTSTLSSDQTAPPDVFIPPLPVSVIVHGESQHDLVLRHEHAYPDGYLLAKKDVYPHQEQDVRLFAPQDDKDSVFPSPTLSNFSCAFSRETSITTPNASFPASPASVTFGACCLPENAALAASSDVEQPSSETASACAEGADVVCPPSPTQMALPGSPATTVAPASPTAASFRSSATGLPVPALVEDAHVPAQSTHLRAIMSSVQSESRWSLATTVSSEAGKPNSFLSPRTPPKAKKSHTKDLKTPKHRTKFINFLSRLSPGRNDPSATTTSVGSAVTSYDEDVRNDSDDEGARDKCKPNKSLNKKASLASLRLSFSLSRASFSGQRPSISSPTEEVPPLPMSPTRASSGGDPHSGLLSQGTHPALPTTRSGIPRIPSRGNMLESMLPPIPGSASTVTSFRNASQVSLANAPPSSAASASKTSLLPSPTIVSSSSTSINHLQNGNASRTSLLPPPPSKRVSFQSNAHPVPESGADDPPSIHPLDSSPPPMSPTNISTPNRTKSIFRLTSKPKSIKVRSNAIPVPISSPTTRSKLPVPGAHLEGQSIQSSSSRAIASGVPPPTKFTPPKKLASVLAGRAPSPPRSSKATNAPVNIAPFRPPVSPPPKSKLSLTPSKMASPPPSKAVRSITSGIKVPVYSLDTQGNMKVGVVPVDNSIGASKLPLPASSQKAVRGGTVKGFWKK</sequence>
<gene>
    <name evidence="2" type="ORF">M404DRAFT_7922</name>
</gene>
<feature type="compositionally biased region" description="Low complexity" evidence="1">
    <location>
        <begin position="470"/>
        <end position="483"/>
    </location>
</feature>
<proteinExistence type="predicted"/>
<feature type="compositionally biased region" description="Low complexity" evidence="1">
    <location>
        <begin position="1096"/>
        <end position="1106"/>
    </location>
</feature>
<evidence type="ECO:0000313" key="3">
    <source>
        <dbReference type="Proteomes" id="UP000054217"/>
    </source>
</evidence>
<dbReference type="Proteomes" id="UP000054217">
    <property type="component" value="Unassembled WGS sequence"/>
</dbReference>
<keyword evidence="3" id="KW-1185">Reference proteome</keyword>
<feature type="compositionally biased region" description="Low complexity" evidence="1">
    <location>
        <begin position="899"/>
        <end position="927"/>
    </location>
</feature>
<dbReference type="EMBL" id="KN831954">
    <property type="protein sequence ID" value="KIO09626.1"/>
    <property type="molecule type" value="Genomic_DNA"/>
</dbReference>
<dbReference type="STRING" id="870435.A0A0C3PLK4"/>
<dbReference type="InParanoid" id="A0A0C3PLK4"/>
<dbReference type="AlphaFoldDB" id="A0A0C3PLK4"/>
<feature type="compositionally biased region" description="Polar residues" evidence="1">
    <location>
        <begin position="814"/>
        <end position="823"/>
    </location>
</feature>
<feature type="compositionally biased region" description="Pro residues" evidence="1">
    <location>
        <begin position="1086"/>
        <end position="1095"/>
    </location>
</feature>
<dbReference type="HOGENOM" id="CLU_008275_0_0_1"/>
<feature type="region of interest" description="Disordered" evidence="1">
    <location>
        <begin position="810"/>
        <end position="879"/>
    </location>
</feature>
<accession>A0A0C3PLK4</accession>
<dbReference type="OrthoDB" id="2685297at2759"/>